<dbReference type="SUPFAM" id="SSF48403">
    <property type="entry name" value="Ankyrin repeat"/>
    <property type="match status" value="1"/>
</dbReference>
<dbReference type="InterPro" id="IPR036770">
    <property type="entry name" value="Ankyrin_rpt-contain_sf"/>
</dbReference>
<dbReference type="EMBL" id="FXUL01000002">
    <property type="protein sequence ID" value="SMP48221.1"/>
    <property type="molecule type" value="Genomic_DNA"/>
</dbReference>
<evidence type="ECO:0000313" key="4">
    <source>
        <dbReference type="EMBL" id="SMP48221.1"/>
    </source>
</evidence>
<feature type="repeat" description="ANK" evidence="3">
    <location>
        <begin position="106"/>
        <end position="138"/>
    </location>
</feature>
<dbReference type="RefSeq" id="WP_283440927.1">
    <property type="nucleotide sequence ID" value="NZ_FXUL01000002.1"/>
</dbReference>
<feature type="repeat" description="ANK" evidence="3">
    <location>
        <begin position="169"/>
        <end position="201"/>
    </location>
</feature>
<evidence type="ECO:0000256" key="3">
    <source>
        <dbReference type="PROSITE-ProRule" id="PRU00023"/>
    </source>
</evidence>
<dbReference type="Proteomes" id="UP001158049">
    <property type="component" value="Unassembled WGS sequence"/>
</dbReference>
<sequence length="232" mass="25152">MHDFDEISSIASPMRRLTLQAVAAAGLALCLPELAFAGAYDDWFKAIKLDLDQQVRNLLRRGIDPNTVDEERGDTAIILAAREGSAKVFDILLQNKDVKLDARSRNGDTALMLAAYKGNLAAVRALLDRGAEPNQTGWTALHYAATVGNNDIVQLLLDRSAYIDAESPNQTTPIMMAARGGHILTVKLLLDEGADVTLKNGANMTALDFAREGGFKDIVEGLTYRLKKAGKL</sequence>
<evidence type="ECO:0008006" key="6">
    <source>
        <dbReference type="Google" id="ProtNLM"/>
    </source>
</evidence>
<dbReference type="PRINTS" id="PR01415">
    <property type="entry name" value="ANKYRIN"/>
</dbReference>
<dbReference type="Pfam" id="PF12796">
    <property type="entry name" value="Ank_2"/>
    <property type="match status" value="2"/>
</dbReference>
<feature type="repeat" description="ANK" evidence="3">
    <location>
        <begin position="136"/>
        <end position="168"/>
    </location>
</feature>
<dbReference type="PROSITE" id="PS50297">
    <property type="entry name" value="ANK_REP_REGION"/>
    <property type="match status" value="3"/>
</dbReference>
<keyword evidence="1" id="KW-0677">Repeat</keyword>
<accession>A0ABY1PUJ3</accession>
<organism evidence="4 5">
    <name type="scientific">Noviherbaspirillum suwonense</name>
    <dbReference type="NCBI Taxonomy" id="1224511"/>
    <lineage>
        <taxon>Bacteria</taxon>
        <taxon>Pseudomonadati</taxon>
        <taxon>Pseudomonadota</taxon>
        <taxon>Betaproteobacteria</taxon>
        <taxon>Burkholderiales</taxon>
        <taxon>Oxalobacteraceae</taxon>
        <taxon>Noviherbaspirillum</taxon>
    </lineage>
</organism>
<name>A0ABY1PUJ3_9BURK</name>
<comment type="caution">
    <text evidence="4">The sequence shown here is derived from an EMBL/GenBank/DDBJ whole genome shotgun (WGS) entry which is preliminary data.</text>
</comment>
<proteinExistence type="predicted"/>
<reference evidence="4 5" key="1">
    <citation type="submission" date="2017-05" db="EMBL/GenBank/DDBJ databases">
        <authorList>
            <person name="Varghese N."/>
            <person name="Submissions S."/>
        </authorList>
    </citation>
    <scope>NUCLEOTIDE SEQUENCE [LARGE SCALE GENOMIC DNA]</scope>
    <source>
        <strain evidence="4 5">DSM 26001</strain>
    </source>
</reference>
<gene>
    <name evidence="4" type="ORF">SAMN06295970_102121</name>
</gene>
<dbReference type="PROSITE" id="PS50088">
    <property type="entry name" value="ANK_REPEAT"/>
    <property type="match status" value="3"/>
</dbReference>
<evidence type="ECO:0000256" key="2">
    <source>
        <dbReference type="ARBA" id="ARBA00023043"/>
    </source>
</evidence>
<protein>
    <recommendedName>
        <fullName evidence="6">Ankyrin</fullName>
    </recommendedName>
</protein>
<dbReference type="SMART" id="SM00248">
    <property type="entry name" value="ANK"/>
    <property type="match status" value="4"/>
</dbReference>
<keyword evidence="2 3" id="KW-0040">ANK repeat</keyword>
<dbReference type="Gene3D" id="1.25.40.20">
    <property type="entry name" value="Ankyrin repeat-containing domain"/>
    <property type="match status" value="1"/>
</dbReference>
<dbReference type="PANTHER" id="PTHR24171:SF8">
    <property type="entry name" value="BRCA1-ASSOCIATED RING DOMAIN PROTEIN 1"/>
    <property type="match status" value="1"/>
</dbReference>
<evidence type="ECO:0000256" key="1">
    <source>
        <dbReference type="ARBA" id="ARBA00022737"/>
    </source>
</evidence>
<keyword evidence="5" id="KW-1185">Reference proteome</keyword>
<dbReference type="PANTHER" id="PTHR24171">
    <property type="entry name" value="ANKYRIN REPEAT DOMAIN-CONTAINING PROTEIN 39-RELATED"/>
    <property type="match status" value="1"/>
</dbReference>
<dbReference type="InterPro" id="IPR002110">
    <property type="entry name" value="Ankyrin_rpt"/>
</dbReference>
<evidence type="ECO:0000313" key="5">
    <source>
        <dbReference type="Proteomes" id="UP001158049"/>
    </source>
</evidence>